<proteinExistence type="predicted"/>
<sequence length="329" mass="37738">MSQGWQLKEGAGQYHVVSEDQIWTAIMKVLSPQAKKTTSYKFALLRAIIENLYKSNGDLEIHFNMLAQSFAKLYWNLVVRNGYTQGPRTQIEKELLLFKEVQSIPDGVTFDSIPEEVKGVLVKAIERNIIHKDVVGALFADTDGILYGFVKKERKVKLTPSGYGFLLKYQTTVFKLVNYELAKFLQKKNSLVTHGILLEEIENITQRESLLQFQQLLVENSGSSCFYTGRSLDIGKKSIAVDHFVPWSFVHSDELWNFVLTTGALNSSKGSKLPAERYLEKIDERNRLFQQVGDVYVKQYMESYDFIHFVKLYKYAELNGFEKGWAPVS</sequence>
<dbReference type="RefSeq" id="WP_269927382.1">
    <property type="nucleotide sequence ID" value="NZ_JAMKBJ010000015.1"/>
</dbReference>
<keyword evidence="3" id="KW-1185">Reference proteome</keyword>
<organism evidence="2 3">
    <name type="scientific">Paenisporosarcina quisquiliarum</name>
    <dbReference type="NCBI Taxonomy" id="365346"/>
    <lineage>
        <taxon>Bacteria</taxon>
        <taxon>Bacillati</taxon>
        <taxon>Bacillota</taxon>
        <taxon>Bacilli</taxon>
        <taxon>Bacillales</taxon>
        <taxon>Caryophanaceae</taxon>
        <taxon>Paenisporosarcina</taxon>
    </lineage>
</organism>
<feature type="domain" description="HNH nuclease" evidence="1">
    <location>
        <begin position="225"/>
        <end position="274"/>
    </location>
</feature>
<dbReference type="GO" id="GO:0004519">
    <property type="term" value="F:endonuclease activity"/>
    <property type="evidence" value="ECO:0007669"/>
    <property type="project" value="UniProtKB-KW"/>
</dbReference>
<keyword evidence="2" id="KW-0540">Nuclease</keyword>
<dbReference type="Gene3D" id="1.10.30.50">
    <property type="match status" value="1"/>
</dbReference>
<dbReference type="InterPro" id="IPR003615">
    <property type="entry name" value="HNH_nuc"/>
</dbReference>
<reference evidence="2" key="1">
    <citation type="submission" date="2022-05" db="EMBL/GenBank/DDBJ databases">
        <authorList>
            <person name="Colautti A."/>
            <person name="Iacumin L."/>
        </authorList>
    </citation>
    <scope>NUCLEOTIDE SEQUENCE</scope>
    <source>
        <strain evidence="2">SK 55</strain>
    </source>
</reference>
<gene>
    <name evidence="2" type="ORF">M9R32_14010</name>
</gene>
<evidence type="ECO:0000259" key="1">
    <source>
        <dbReference type="Pfam" id="PF13395"/>
    </source>
</evidence>
<dbReference type="Proteomes" id="UP001152173">
    <property type="component" value="Unassembled WGS sequence"/>
</dbReference>
<dbReference type="Pfam" id="PF13395">
    <property type="entry name" value="HNH_4"/>
    <property type="match status" value="1"/>
</dbReference>
<dbReference type="AlphaFoldDB" id="A0A9X3RF55"/>
<accession>A0A9X3RF55</accession>
<keyword evidence="2" id="KW-0378">Hydrolase</keyword>
<protein>
    <submittedName>
        <fullName evidence="2">HNH endonuclease</fullName>
    </submittedName>
</protein>
<evidence type="ECO:0000313" key="2">
    <source>
        <dbReference type="EMBL" id="MCZ8538307.1"/>
    </source>
</evidence>
<comment type="caution">
    <text evidence="2">The sequence shown here is derived from an EMBL/GenBank/DDBJ whole genome shotgun (WGS) entry which is preliminary data.</text>
</comment>
<evidence type="ECO:0000313" key="3">
    <source>
        <dbReference type="Proteomes" id="UP001152173"/>
    </source>
</evidence>
<dbReference type="EMBL" id="JAMKBJ010000015">
    <property type="protein sequence ID" value="MCZ8538307.1"/>
    <property type="molecule type" value="Genomic_DNA"/>
</dbReference>
<name>A0A9X3RF55_9BACL</name>
<keyword evidence="2" id="KW-0255">Endonuclease</keyword>